<dbReference type="InterPro" id="IPR009003">
    <property type="entry name" value="Peptidase_S1_PA"/>
</dbReference>
<dbReference type="PROSITE" id="PS00134">
    <property type="entry name" value="TRYPSIN_HIS"/>
    <property type="match status" value="1"/>
</dbReference>
<evidence type="ECO:0000256" key="1">
    <source>
        <dbReference type="ARBA" id="ARBA00022729"/>
    </source>
</evidence>
<evidence type="ECO:0000256" key="5">
    <source>
        <dbReference type="RuleBase" id="RU363034"/>
    </source>
</evidence>
<keyword evidence="2" id="KW-1015">Disulfide bond</keyword>
<sequence>MFGPGCLTFFLCAFVAVEAGSQSLGSEASTTPRCDGPSPPEALDLASVPCGGKALRSWKWPVPLPSGVSLSGIWASALRQMGLIVHGEDAAAGEFPFIATLNYNYGSQLYFICGCNIISDLYVVTAAHCSAGPASSYTVKIRKYDIRRSTTTKEDSQDQTIAVDAVFVHPSYNSSLLRSGHDIALMRLKEKIQWNAYAQPICVAKTDDEAVFGNPETRNIIYGWGRLYTGGPVASNLQKLDVKIMDQKTCYDKGNTLATDGRLVCILGIPDDVGGACNGDSGGPLATAYRSTAYLTGLTSYTMGTCAIQGVPDVYTRLSYFADWIYQYVKGSS</sequence>
<dbReference type="PROSITE" id="PS50240">
    <property type="entry name" value="TRYPSIN_DOM"/>
    <property type="match status" value="1"/>
</dbReference>
<dbReference type="InterPro" id="IPR001314">
    <property type="entry name" value="Peptidase_S1A"/>
</dbReference>
<dbReference type="SUPFAM" id="SSF50494">
    <property type="entry name" value="Trypsin-like serine proteases"/>
    <property type="match status" value="1"/>
</dbReference>
<dbReference type="PANTHER" id="PTHR24252:SF7">
    <property type="entry name" value="HYALIN"/>
    <property type="match status" value="1"/>
</dbReference>
<keyword evidence="9" id="KW-1185">Reference proteome</keyword>
<dbReference type="PROSITE" id="PS00135">
    <property type="entry name" value="TRYPSIN_SER"/>
    <property type="match status" value="1"/>
</dbReference>
<evidence type="ECO:0000256" key="3">
    <source>
        <dbReference type="ARBA" id="ARBA00023180"/>
    </source>
</evidence>
<dbReference type="Pfam" id="PF00089">
    <property type="entry name" value="Trypsin"/>
    <property type="match status" value="1"/>
</dbReference>
<keyword evidence="5" id="KW-0645">Protease</keyword>
<dbReference type="InterPro" id="IPR001254">
    <property type="entry name" value="Trypsin_dom"/>
</dbReference>
<evidence type="ECO:0000256" key="2">
    <source>
        <dbReference type="ARBA" id="ARBA00023157"/>
    </source>
</evidence>
<keyword evidence="5" id="KW-0378">Hydrolase</keyword>
<dbReference type="FunFam" id="2.40.10.10:FF:000028">
    <property type="entry name" value="Serine protease easter"/>
    <property type="match status" value="1"/>
</dbReference>
<evidence type="ECO:0000259" key="7">
    <source>
        <dbReference type="PROSITE" id="PS50240"/>
    </source>
</evidence>
<feature type="domain" description="Peptidase S1" evidence="7">
    <location>
        <begin position="84"/>
        <end position="330"/>
    </location>
</feature>
<dbReference type="GO" id="GO:0004252">
    <property type="term" value="F:serine-type endopeptidase activity"/>
    <property type="evidence" value="ECO:0007669"/>
    <property type="project" value="InterPro"/>
</dbReference>
<feature type="chain" id="PRO_5036209569" description="Peptidase S1 domain-containing protein" evidence="6">
    <location>
        <begin position="20"/>
        <end position="333"/>
    </location>
</feature>
<dbReference type="InterPro" id="IPR018114">
    <property type="entry name" value="TRYPSIN_HIS"/>
</dbReference>
<accession>A0A7R9A1M8</accession>
<keyword evidence="3" id="KW-0325">Glycoprotein</keyword>
<dbReference type="PRINTS" id="PR00722">
    <property type="entry name" value="CHYMOTRYPSIN"/>
</dbReference>
<comment type="similarity">
    <text evidence="4">Belongs to the peptidase S1 family. CLIP subfamily.</text>
</comment>
<reference evidence="8" key="1">
    <citation type="submission" date="2020-11" db="EMBL/GenBank/DDBJ databases">
        <authorList>
            <person name="Tran Van P."/>
        </authorList>
    </citation>
    <scope>NUCLEOTIDE SEQUENCE</scope>
</reference>
<evidence type="ECO:0000256" key="6">
    <source>
        <dbReference type="SAM" id="SignalP"/>
    </source>
</evidence>
<dbReference type="EMBL" id="CAJPEV010000734">
    <property type="protein sequence ID" value="CAG0888046.1"/>
    <property type="molecule type" value="Genomic_DNA"/>
</dbReference>
<evidence type="ECO:0000256" key="4">
    <source>
        <dbReference type="ARBA" id="ARBA00024195"/>
    </source>
</evidence>
<dbReference type="SMART" id="SM00020">
    <property type="entry name" value="Tryp_SPc"/>
    <property type="match status" value="1"/>
</dbReference>
<dbReference type="InterPro" id="IPR033116">
    <property type="entry name" value="TRYPSIN_SER"/>
</dbReference>
<dbReference type="Proteomes" id="UP000677054">
    <property type="component" value="Unassembled WGS sequence"/>
</dbReference>
<proteinExistence type="inferred from homology"/>
<dbReference type="PANTHER" id="PTHR24252">
    <property type="entry name" value="ACROSIN-RELATED"/>
    <property type="match status" value="1"/>
</dbReference>
<dbReference type="GO" id="GO:0006508">
    <property type="term" value="P:proteolysis"/>
    <property type="evidence" value="ECO:0007669"/>
    <property type="project" value="UniProtKB-KW"/>
</dbReference>
<protein>
    <recommendedName>
        <fullName evidence="7">Peptidase S1 domain-containing protein</fullName>
    </recommendedName>
</protein>
<dbReference type="AlphaFoldDB" id="A0A7R9A1M8"/>
<evidence type="ECO:0000313" key="9">
    <source>
        <dbReference type="Proteomes" id="UP000677054"/>
    </source>
</evidence>
<dbReference type="OrthoDB" id="60866at2759"/>
<dbReference type="CDD" id="cd00190">
    <property type="entry name" value="Tryp_SPc"/>
    <property type="match status" value="1"/>
</dbReference>
<evidence type="ECO:0000313" key="8">
    <source>
        <dbReference type="EMBL" id="CAD7244898.1"/>
    </source>
</evidence>
<gene>
    <name evidence="8" type="ORF">DSTB1V02_LOCUS4781</name>
</gene>
<name>A0A7R9A1M8_9CRUS</name>
<keyword evidence="5" id="KW-0720">Serine protease</keyword>
<feature type="signal peptide" evidence="6">
    <location>
        <begin position="1"/>
        <end position="19"/>
    </location>
</feature>
<organism evidence="8">
    <name type="scientific">Darwinula stevensoni</name>
    <dbReference type="NCBI Taxonomy" id="69355"/>
    <lineage>
        <taxon>Eukaryota</taxon>
        <taxon>Metazoa</taxon>
        <taxon>Ecdysozoa</taxon>
        <taxon>Arthropoda</taxon>
        <taxon>Crustacea</taxon>
        <taxon>Oligostraca</taxon>
        <taxon>Ostracoda</taxon>
        <taxon>Podocopa</taxon>
        <taxon>Podocopida</taxon>
        <taxon>Darwinulocopina</taxon>
        <taxon>Darwinuloidea</taxon>
        <taxon>Darwinulidae</taxon>
        <taxon>Darwinula</taxon>
    </lineage>
</organism>
<dbReference type="Gene3D" id="2.40.10.10">
    <property type="entry name" value="Trypsin-like serine proteases"/>
    <property type="match status" value="2"/>
</dbReference>
<dbReference type="InterPro" id="IPR043504">
    <property type="entry name" value="Peptidase_S1_PA_chymotrypsin"/>
</dbReference>
<dbReference type="EMBL" id="LR900251">
    <property type="protein sequence ID" value="CAD7244898.1"/>
    <property type="molecule type" value="Genomic_DNA"/>
</dbReference>
<keyword evidence="1 6" id="KW-0732">Signal</keyword>